<evidence type="ECO:0000256" key="10">
    <source>
        <dbReference type="SAM" id="Phobius"/>
    </source>
</evidence>
<keyword evidence="3 9" id="KW-1003">Cell membrane</keyword>
<evidence type="ECO:0000256" key="9">
    <source>
        <dbReference type="PIRNR" id="PIRNR016636"/>
    </source>
</evidence>
<feature type="transmembrane region" description="Helical" evidence="10">
    <location>
        <begin position="6"/>
        <end position="23"/>
    </location>
</feature>
<comment type="subcellular location">
    <subcellularLocation>
        <location evidence="1">Cell membrane</location>
        <topology evidence="1">Multi-pass membrane protein</topology>
    </subcellularLocation>
</comment>
<feature type="transmembrane region" description="Helical" evidence="10">
    <location>
        <begin position="357"/>
        <end position="379"/>
    </location>
</feature>
<gene>
    <name evidence="11" type="ORF">H8S40_04130</name>
</gene>
<sequence length="470" mass="54489">MLFSSITFLFIFLPLTLLLYYLVPFRMKNYVMLAASLIFYAWGEPVYIILMILSIILNYFCGQDIYEKRDNARAMKMSLMFGVVMNLLILGFFKYYGLLMDTINAILPIDIPYRVLALPIGISFYTFQAMSYLIDVYRKEVKPQENVLYFALYISMFPQLIAGPIVRYIDIEEQLKERSINSTKFGEGAMYFIRGLAKKVVLANTFGSVYEQVAAMQMGSFSTLTAWVGAIAYAFQIYFDFGGYSDMAIGLGKMFGFEFLPNFNYPYIAKSITDFWRRWHISLSTWFREYVYIPLGGNRCTPSRHILNLLIVWMLTGLWHGAQWNFMFWGLYYGVILILEKYLWGSKIEKLPAAAQHIYAFVLVLFGWVFFFSPTLGYAGQYLKVMFGIGAKGIFDKQGFFMIFTNWLLIVIAILASAPRGYKLLKKITGCWQSEEVRAIVTCAVYIAMFLLCIAFLVTETYNPFLYFRF</sequence>
<feature type="transmembrane region" description="Helical" evidence="10">
    <location>
        <begin position="439"/>
        <end position="458"/>
    </location>
</feature>
<keyword evidence="4 9" id="KW-0808">Transferase</keyword>
<evidence type="ECO:0000256" key="1">
    <source>
        <dbReference type="ARBA" id="ARBA00004651"/>
    </source>
</evidence>
<dbReference type="InterPro" id="IPR028362">
    <property type="entry name" value="AlgI"/>
</dbReference>
<evidence type="ECO:0000256" key="4">
    <source>
        <dbReference type="ARBA" id="ARBA00022679"/>
    </source>
</evidence>
<feature type="transmembrane region" description="Helical" evidence="10">
    <location>
        <begin position="77"/>
        <end position="99"/>
    </location>
</feature>
<evidence type="ECO:0000256" key="3">
    <source>
        <dbReference type="ARBA" id="ARBA00022475"/>
    </source>
</evidence>
<dbReference type="InterPro" id="IPR004299">
    <property type="entry name" value="MBOAT_fam"/>
</dbReference>
<feature type="transmembrane region" description="Helical" evidence="10">
    <location>
        <begin position="399"/>
        <end position="418"/>
    </location>
</feature>
<dbReference type="PANTHER" id="PTHR13285">
    <property type="entry name" value="ACYLTRANSFERASE"/>
    <property type="match status" value="1"/>
</dbReference>
<dbReference type="Pfam" id="PF03062">
    <property type="entry name" value="MBOAT"/>
    <property type="match status" value="1"/>
</dbReference>
<organism evidence="11 12">
    <name type="scientific">Ruminococcus hominis</name>
    <dbReference type="NCBI Taxonomy" id="2763065"/>
    <lineage>
        <taxon>Bacteria</taxon>
        <taxon>Bacillati</taxon>
        <taxon>Bacillota</taxon>
        <taxon>Clostridia</taxon>
        <taxon>Eubacteriales</taxon>
        <taxon>Oscillospiraceae</taxon>
        <taxon>Ruminococcus</taxon>
    </lineage>
</organism>
<evidence type="ECO:0000256" key="8">
    <source>
        <dbReference type="ARBA" id="ARBA00023315"/>
    </source>
</evidence>
<keyword evidence="6 10" id="KW-1133">Transmembrane helix</keyword>
<dbReference type="PIRSF" id="PIRSF016636">
    <property type="entry name" value="AlgI_DltB"/>
    <property type="match status" value="1"/>
</dbReference>
<keyword evidence="5 10" id="KW-0812">Transmembrane</keyword>
<dbReference type="PANTHER" id="PTHR13285:SF23">
    <property type="entry name" value="TEICHOIC ACID D-ALANYLTRANSFERASE"/>
    <property type="match status" value="1"/>
</dbReference>
<keyword evidence="7 9" id="KW-0472">Membrane</keyword>
<evidence type="ECO:0000256" key="5">
    <source>
        <dbReference type="ARBA" id="ARBA00022692"/>
    </source>
</evidence>
<accession>A0ABR7G5Q2</accession>
<dbReference type="InterPro" id="IPR051085">
    <property type="entry name" value="MB_O-acyltransferase"/>
</dbReference>
<keyword evidence="8 9" id="KW-0012">Acyltransferase</keyword>
<feature type="transmembrane region" description="Helical" evidence="10">
    <location>
        <begin position="146"/>
        <end position="169"/>
    </location>
</feature>
<comment type="similarity">
    <text evidence="2 9">Belongs to the membrane-bound acyltransferase family.</text>
</comment>
<dbReference type="PIRSF" id="PIRSF500217">
    <property type="entry name" value="AlgI"/>
    <property type="match status" value="1"/>
</dbReference>
<comment type="caution">
    <text evidence="11">The sequence shown here is derived from an EMBL/GenBank/DDBJ whole genome shotgun (WGS) entry which is preliminary data.</text>
</comment>
<protein>
    <submittedName>
        <fullName evidence="11">MBOAT family protein</fullName>
    </submittedName>
</protein>
<evidence type="ECO:0000313" key="12">
    <source>
        <dbReference type="Proteomes" id="UP000631576"/>
    </source>
</evidence>
<proteinExistence type="inferred from homology"/>
<evidence type="ECO:0000256" key="7">
    <source>
        <dbReference type="ARBA" id="ARBA00023136"/>
    </source>
</evidence>
<feature type="transmembrane region" description="Helical" evidence="10">
    <location>
        <begin position="111"/>
        <end position="134"/>
    </location>
</feature>
<name>A0ABR7G5Q2_9FIRM</name>
<reference evidence="11 12" key="1">
    <citation type="submission" date="2020-08" db="EMBL/GenBank/DDBJ databases">
        <title>Genome public.</title>
        <authorList>
            <person name="Liu C."/>
            <person name="Sun Q."/>
        </authorList>
    </citation>
    <scope>NUCLEOTIDE SEQUENCE [LARGE SCALE GENOMIC DNA]</scope>
    <source>
        <strain evidence="11 12">NSJ-13</strain>
    </source>
</reference>
<dbReference type="EMBL" id="JACOPE010000001">
    <property type="protein sequence ID" value="MBC5682764.1"/>
    <property type="molecule type" value="Genomic_DNA"/>
</dbReference>
<feature type="transmembrane region" description="Helical" evidence="10">
    <location>
        <begin position="30"/>
        <end position="57"/>
    </location>
</feature>
<keyword evidence="12" id="KW-1185">Reference proteome</keyword>
<evidence type="ECO:0000256" key="6">
    <source>
        <dbReference type="ARBA" id="ARBA00022989"/>
    </source>
</evidence>
<evidence type="ECO:0000256" key="2">
    <source>
        <dbReference type="ARBA" id="ARBA00010323"/>
    </source>
</evidence>
<dbReference type="RefSeq" id="WP_186864632.1">
    <property type="nucleotide sequence ID" value="NZ_JACOPE010000001.1"/>
</dbReference>
<feature type="transmembrane region" description="Helical" evidence="10">
    <location>
        <begin position="306"/>
        <end position="322"/>
    </location>
</feature>
<dbReference type="InterPro" id="IPR024194">
    <property type="entry name" value="Ac/AlaTfrase_AlgI/DltB"/>
</dbReference>
<evidence type="ECO:0000313" key="11">
    <source>
        <dbReference type="EMBL" id="MBC5682764.1"/>
    </source>
</evidence>
<dbReference type="Proteomes" id="UP000631576">
    <property type="component" value="Unassembled WGS sequence"/>
</dbReference>
<feature type="transmembrane region" description="Helical" evidence="10">
    <location>
        <begin position="328"/>
        <end position="345"/>
    </location>
</feature>